<sequence>MDFGQRSATSSRPPSQHANRSLRKMQSEGLVTEYNNSIKMNLFLKMAIALVFGLIYNVIQYFENLEDYLSSMYLINTLRPILDYFEENFIYRFNRTVQSVPRFPT</sequence>
<accession>A0A0C2MMG4</accession>
<dbReference type="AlphaFoldDB" id="A0A0C2MMG4"/>
<keyword evidence="2" id="KW-1133">Transmembrane helix</keyword>
<gene>
    <name evidence="3" type="ORF">RF11_09008</name>
</gene>
<evidence type="ECO:0000256" key="2">
    <source>
        <dbReference type="SAM" id="Phobius"/>
    </source>
</evidence>
<feature type="transmembrane region" description="Helical" evidence="2">
    <location>
        <begin position="42"/>
        <end position="62"/>
    </location>
</feature>
<evidence type="ECO:0000256" key="1">
    <source>
        <dbReference type="SAM" id="MobiDB-lite"/>
    </source>
</evidence>
<keyword evidence="2" id="KW-0812">Transmembrane</keyword>
<proteinExistence type="predicted"/>
<name>A0A0C2MMG4_THEKT</name>
<keyword evidence="2" id="KW-0472">Membrane</keyword>
<dbReference type="Proteomes" id="UP000031668">
    <property type="component" value="Unassembled WGS sequence"/>
</dbReference>
<comment type="caution">
    <text evidence="3">The sequence shown here is derived from an EMBL/GenBank/DDBJ whole genome shotgun (WGS) entry which is preliminary data.</text>
</comment>
<evidence type="ECO:0000313" key="4">
    <source>
        <dbReference type="Proteomes" id="UP000031668"/>
    </source>
</evidence>
<dbReference type="OrthoDB" id="10062872at2759"/>
<protein>
    <submittedName>
        <fullName evidence="3">Uncharacterized protein</fullName>
    </submittedName>
</protein>
<feature type="compositionally biased region" description="Polar residues" evidence="1">
    <location>
        <begin position="1"/>
        <end position="19"/>
    </location>
</feature>
<feature type="region of interest" description="Disordered" evidence="1">
    <location>
        <begin position="1"/>
        <end position="23"/>
    </location>
</feature>
<keyword evidence="4" id="KW-1185">Reference proteome</keyword>
<dbReference type="EMBL" id="JWZT01004873">
    <property type="protein sequence ID" value="KII62831.1"/>
    <property type="molecule type" value="Genomic_DNA"/>
</dbReference>
<reference evidence="3 4" key="1">
    <citation type="journal article" date="2014" name="Genome Biol. Evol.">
        <title>The genome of the myxosporean Thelohanellus kitauei shows adaptations to nutrient acquisition within its fish host.</title>
        <authorList>
            <person name="Yang Y."/>
            <person name="Xiong J."/>
            <person name="Zhou Z."/>
            <person name="Huo F."/>
            <person name="Miao W."/>
            <person name="Ran C."/>
            <person name="Liu Y."/>
            <person name="Zhang J."/>
            <person name="Feng J."/>
            <person name="Wang M."/>
            <person name="Wang M."/>
            <person name="Wang L."/>
            <person name="Yao B."/>
        </authorList>
    </citation>
    <scope>NUCLEOTIDE SEQUENCE [LARGE SCALE GENOMIC DNA]</scope>
    <source>
        <strain evidence="3">Wuqing</strain>
    </source>
</reference>
<evidence type="ECO:0000313" key="3">
    <source>
        <dbReference type="EMBL" id="KII62831.1"/>
    </source>
</evidence>
<organism evidence="3 4">
    <name type="scientific">Thelohanellus kitauei</name>
    <name type="common">Myxosporean</name>
    <dbReference type="NCBI Taxonomy" id="669202"/>
    <lineage>
        <taxon>Eukaryota</taxon>
        <taxon>Metazoa</taxon>
        <taxon>Cnidaria</taxon>
        <taxon>Myxozoa</taxon>
        <taxon>Myxosporea</taxon>
        <taxon>Bivalvulida</taxon>
        <taxon>Platysporina</taxon>
        <taxon>Myxobolidae</taxon>
        <taxon>Thelohanellus</taxon>
    </lineage>
</organism>